<feature type="compositionally biased region" description="Low complexity" evidence="1">
    <location>
        <begin position="47"/>
        <end position="78"/>
    </location>
</feature>
<dbReference type="RefSeq" id="WP_199046979.1">
    <property type="nucleotide sequence ID" value="NZ_JAELXT010000003.1"/>
</dbReference>
<dbReference type="Proteomes" id="UP000620670">
    <property type="component" value="Unassembled WGS sequence"/>
</dbReference>
<dbReference type="Gene3D" id="6.10.140.1430">
    <property type="match status" value="1"/>
</dbReference>
<comment type="caution">
    <text evidence="2">The sequence shown here is derived from an EMBL/GenBank/DDBJ whole genome shotgun (WGS) entry which is preliminary data.</text>
</comment>
<evidence type="ECO:0008006" key="4">
    <source>
        <dbReference type="Google" id="ProtNLM"/>
    </source>
</evidence>
<feature type="region of interest" description="Disordered" evidence="1">
    <location>
        <begin position="123"/>
        <end position="146"/>
    </location>
</feature>
<accession>A0ABS0XX63</accession>
<protein>
    <recommendedName>
        <fullName evidence="4">YtxH domain-containing protein</fullName>
    </recommendedName>
</protein>
<organism evidence="2 3">
    <name type="scientific">Microvirga splendida</name>
    <dbReference type="NCBI Taxonomy" id="2795727"/>
    <lineage>
        <taxon>Bacteria</taxon>
        <taxon>Pseudomonadati</taxon>
        <taxon>Pseudomonadota</taxon>
        <taxon>Alphaproteobacteria</taxon>
        <taxon>Hyphomicrobiales</taxon>
        <taxon>Methylobacteriaceae</taxon>
        <taxon>Microvirga</taxon>
    </lineage>
</organism>
<proteinExistence type="predicted"/>
<dbReference type="EMBL" id="JAELXT010000003">
    <property type="protein sequence ID" value="MBJ6124624.1"/>
    <property type="molecule type" value="Genomic_DNA"/>
</dbReference>
<evidence type="ECO:0000313" key="2">
    <source>
        <dbReference type="EMBL" id="MBJ6124624.1"/>
    </source>
</evidence>
<sequence>MANTKNETGKPGADKQSGTDTAGKVSAGTSVGNIGEAPMPHAHDQKSAQSTGSTTGGTQSAGQSKGSSSGQSSGQSSQRNAQDQGGMTGKAQQAADQVREKAGDAYEGASDWARDTYERASDWASGTYSQQRRRMNRMGGRSSRAFGQARGGVQSYVSENPMVVGLVGLATGLLLGALLPRTRRENEMFGEWADEVRNQGLRYARDAASRGREYVEETFSGDDAQFSRHESEFGNQRDANRH</sequence>
<keyword evidence="3" id="KW-1185">Reference proteome</keyword>
<gene>
    <name evidence="2" type="ORF">JAO75_04300</name>
</gene>
<evidence type="ECO:0000313" key="3">
    <source>
        <dbReference type="Proteomes" id="UP000620670"/>
    </source>
</evidence>
<feature type="compositionally biased region" description="Polar residues" evidence="1">
    <location>
        <begin position="79"/>
        <end position="95"/>
    </location>
</feature>
<reference evidence="3" key="1">
    <citation type="submission" date="2020-12" db="EMBL/GenBank/DDBJ databases">
        <title>Hymenobacter sp.</title>
        <authorList>
            <person name="Kim M.K."/>
        </authorList>
    </citation>
    <scope>NUCLEOTIDE SEQUENCE [LARGE SCALE GENOMIC DNA]</scope>
    <source>
        <strain evidence="3">BT325</strain>
    </source>
</reference>
<feature type="region of interest" description="Disordered" evidence="1">
    <location>
        <begin position="1"/>
        <end position="108"/>
    </location>
</feature>
<name>A0ABS0XX63_9HYPH</name>
<evidence type="ECO:0000256" key="1">
    <source>
        <dbReference type="SAM" id="MobiDB-lite"/>
    </source>
</evidence>